<feature type="domain" description="GH26" evidence="6">
    <location>
        <begin position="108"/>
        <end position="411"/>
    </location>
</feature>
<dbReference type="Gene3D" id="3.20.20.80">
    <property type="entry name" value="Glycosidases"/>
    <property type="match status" value="1"/>
</dbReference>
<feature type="signal peptide" evidence="5">
    <location>
        <begin position="1"/>
        <end position="33"/>
    </location>
</feature>
<evidence type="ECO:0000259" key="6">
    <source>
        <dbReference type="PROSITE" id="PS51764"/>
    </source>
</evidence>
<dbReference type="Gene3D" id="2.60.40.10">
    <property type="entry name" value="Immunoglobulins"/>
    <property type="match status" value="1"/>
</dbReference>
<gene>
    <name evidence="7" type="ORF">C1I63_12360</name>
</gene>
<evidence type="ECO:0000256" key="2">
    <source>
        <dbReference type="ARBA" id="ARBA00022801"/>
    </source>
</evidence>
<keyword evidence="2 4" id="KW-0378">Hydrolase</keyword>
<dbReference type="Proteomes" id="UP000241085">
    <property type="component" value="Unassembled WGS sequence"/>
</dbReference>
<keyword evidence="8" id="KW-1185">Reference proteome</keyword>
<protein>
    <submittedName>
        <fullName evidence="7">Beta-mannanase</fullName>
    </submittedName>
</protein>
<keyword evidence="3 4" id="KW-0326">Glycosidase</keyword>
<evidence type="ECO:0000256" key="1">
    <source>
        <dbReference type="ARBA" id="ARBA00007754"/>
    </source>
</evidence>
<accession>A0A2T4UVK1</accession>
<organism evidence="7 8">
    <name type="scientific">Rathayibacter caricis DSM 15933</name>
    <dbReference type="NCBI Taxonomy" id="1328867"/>
    <lineage>
        <taxon>Bacteria</taxon>
        <taxon>Bacillati</taxon>
        <taxon>Actinomycetota</taxon>
        <taxon>Actinomycetes</taxon>
        <taxon>Micrococcales</taxon>
        <taxon>Microbacteriaceae</taxon>
        <taxon>Rathayibacter</taxon>
    </lineage>
</organism>
<name>A0A2T4UVK1_9MICO</name>
<feature type="chain" id="PRO_5015705020" evidence="5">
    <location>
        <begin position="34"/>
        <end position="411"/>
    </location>
</feature>
<dbReference type="InterPro" id="IPR022790">
    <property type="entry name" value="GH26_dom"/>
</dbReference>
<evidence type="ECO:0000313" key="8">
    <source>
        <dbReference type="Proteomes" id="UP000241085"/>
    </source>
</evidence>
<comment type="similarity">
    <text evidence="1 4">Belongs to the glycosyl hydrolase 26 family.</text>
</comment>
<dbReference type="RefSeq" id="WP_107574981.1">
    <property type="nucleotide sequence ID" value="NZ_PZPL01000001.1"/>
</dbReference>
<dbReference type="PANTHER" id="PTHR40079:SF4">
    <property type="entry name" value="GH26 DOMAIN-CONTAINING PROTEIN-RELATED"/>
    <property type="match status" value="1"/>
</dbReference>
<feature type="active site" description="Proton donor" evidence="4">
    <location>
        <position position="238"/>
    </location>
</feature>
<evidence type="ECO:0000256" key="4">
    <source>
        <dbReference type="PROSITE-ProRule" id="PRU01100"/>
    </source>
</evidence>
<dbReference type="AlphaFoldDB" id="A0A2T4UVK1"/>
<dbReference type="PROSITE" id="PS51764">
    <property type="entry name" value="GH26"/>
    <property type="match status" value="1"/>
</dbReference>
<sequence length="411" mass="42098">MPIRPHSRPRLLTAIAALGVVLSALLAAPAAAAAPTPPSITLSPASGPVGTTVVVTGAAFPKKTSGSLTVLGTSVRITTNGSGVFQAPIAIPSAPAGPTTITARAGTASSTAVFTVTAPPAAPVISSARLRFGVTTPGGASANAELDAVATLAGESPSIVVSYQDFGQPAPLADLRSVAARGATSLITWEPWRWGGGVDQPAYSSARILAGDHDAYLTSWARDLAAWGSPVLLRYAHEMNGDWYPWSDGVNGNAPGSYAAAWNHVHGIFQAQGATNVQWVWSPNVPYSGSVPLDTLYPGSASVDVLALDGYNWGTATTWSSWTTAGALFAEGLDQVRSLSPGTPIIIGETASAEAGGSKAAWISDLVGYLNVQPDVVGLVWFHHDKEVDWRIDSSPSSAAAFAGALAARRA</sequence>
<reference evidence="7 8" key="1">
    <citation type="submission" date="2018-03" db="EMBL/GenBank/DDBJ databases">
        <title>Bacteriophage NCPPB3778 and a type I-E CRISPR drive the evolution of the US Biological Select Agent, Rathayibacter toxicus.</title>
        <authorList>
            <person name="Davis E.W.II."/>
            <person name="Tabima J.F."/>
            <person name="Weisberg A.J."/>
            <person name="Dantas Lopes L."/>
            <person name="Wiseman M.S."/>
            <person name="Wiseman M.S."/>
            <person name="Pupko T."/>
            <person name="Belcher M.S."/>
            <person name="Sechler A.J."/>
            <person name="Tancos M.A."/>
            <person name="Schroeder B.K."/>
            <person name="Murray T.D."/>
            <person name="Luster D.G."/>
            <person name="Schneider W.L."/>
            <person name="Rogers E."/>
            <person name="Andreote F.D."/>
            <person name="Grunwald N.J."/>
            <person name="Putnam M.L."/>
            <person name="Chang J.H."/>
        </authorList>
    </citation>
    <scope>NUCLEOTIDE SEQUENCE [LARGE SCALE GENOMIC DNA]</scope>
    <source>
        <strain evidence="7 8">DSM 15933</strain>
    </source>
</reference>
<dbReference type="InterPro" id="IPR006311">
    <property type="entry name" value="TAT_signal"/>
</dbReference>
<dbReference type="InterPro" id="IPR013783">
    <property type="entry name" value="Ig-like_fold"/>
</dbReference>
<dbReference type="PANTHER" id="PTHR40079">
    <property type="entry name" value="MANNAN ENDO-1,4-BETA-MANNOSIDASE E-RELATED"/>
    <property type="match status" value="1"/>
</dbReference>
<proteinExistence type="inferred from homology"/>
<dbReference type="Pfam" id="PF02156">
    <property type="entry name" value="Glyco_hydro_26"/>
    <property type="match status" value="1"/>
</dbReference>
<dbReference type="GO" id="GO:0016985">
    <property type="term" value="F:mannan endo-1,4-beta-mannosidase activity"/>
    <property type="evidence" value="ECO:0007669"/>
    <property type="project" value="InterPro"/>
</dbReference>
<keyword evidence="5" id="KW-0732">Signal</keyword>
<dbReference type="InterPro" id="IPR000805">
    <property type="entry name" value="Glyco_hydro_26"/>
</dbReference>
<dbReference type="PROSITE" id="PS51318">
    <property type="entry name" value="TAT"/>
    <property type="match status" value="1"/>
</dbReference>
<dbReference type="GO" id="GO:0006080">
    <property type="term" value="P:substituted mannan metabolic process"/>
    <property type="evidence" value="ECO:0007669"/>
    <property type="project" value="InterPro"/>
</dbReference>
<evidence type="ECO:0000313" key="7">
    <source>
        <dbReference type="EMBL" id="PTL73561.1"/>
    </source>
</evidence>
<evidence type="ECO:0000256" key="3">
    <source>
        <dbReference type="ARBA" id="ARBA00023295"/>
    </source>
</evidence>
<feature type="active site" description="Nucleophile" evidence="4">
    <location>
        <position position="349"/>
    </location>
</feature>
<dbReference type="SUPFAM" id="SSF51445">
    <property type="entry name" value="(Trans)glycosidases"/>
    <property type="match status" value="1"/>
</dbReference>
<evidence type="ECO:0000256" key="5">
    <source>
        <dbReference type="SAM" id="SignalP"/>
    </source>
</evidence>
<dbReference type="InterPro" id="IPR017853">
    <property type="entry name" value="GH"/>
</dbReference>
<comment type="caution">
    <text evidence="7">The sequence shown here is derived from an EMBL/GenBank/DDBJ whole genome shotgun (WGS) entry which is preliminary data.</text>
</comment>
<dbReference type="EMBL" id="PZPL01000001">
    <property type="protein sequence ID" value="PTL73561.1"/>
    <property type="molecule type" value="Genomic_DNA"/>
</dbReference>